<evidence type="ECO:0000313" key="2">
    <source>
        <dbReference type="Proteomes" id="UP000031364"/>
    </source>
</evidence>
<dbReference type="EMBL" id="JNFP01000020">
    <property type="protein sequence ID" value="KIA63562.1"/>
    <property type="molecule type" value="Genomic_DNA"/>
</dbReference>
<organism evidence="1 2">
    <name type="scientific">Nocardia vulneris</name>
    <dbReference type="NCBI Taxonomy" id="1141657"/>
    <lineage>
        <taxon>Bacteria</taxon>
        <taxon>Bacillati</taxon>
        <taxon>Actinomycetota</taxon>
        <taxon>Actinomycetes</taxon>
        <taxon>Mycobacteriales</taxon>
        <taxon>Nocardiaceae</taxon>
        <taxon>Nocardia</taxon>
    </lineage>
</organism>
<evidence type="ECO:0000313" key="1">
    <source>
        <dbReference type="EMBL" id="KIA63562.1"/>
    </source>
</evidence>
<keyword evidence="2" id="KW-1185">Reference proteome</keyword>
<accession>A0ABR4ZDX4</accession>
<protein>
    <submittedName>
        <fullName evidence="1">Uncharacterized protein</fullName>
    </submittedName>
</protein>
<sequence length="98" mass="11146">MTETATHRWQILFPDGLTEEQVAHLAQFAADSGIEQTANGVDDRSVFRYEYDRATVELYRHLFQKILDGAELTANNRLVLTDRLAELDDWAESSTATD</sequence>
<gene>
    <name evidence="1" type="ORF">FG87_18655</name>
</gene>
<comment type="caution">
    <text evidence="1">The sequence shown here is derived from an EMBL/GenBank/DDBJ whole genome shotgun (WGS) entry which is preliminary data.</text>
</comment>
<name>A0ABR4ZDX4_9NOCA</name>
<dbReference type="Proteomes" id="UP000031364">
    <property type="component" value="Unassembled WGS sequence"/>
</dbReference>
<dbReference type="RefSeq" id="WP_043672089.1">
    <property type="nucleotide sequence ID" value="NZ_BDCI01000043.1"/>
</dbReference>
<reference evidence="1 2" key="1">
    <citation type="journal article" date="2014" name="Int. J. Syst. Evol. Microbiol.">
        <title>Nocardia vulneris sp. nov., isolated from wounds of human patients in North America.</title>
        <authorList>
            <person name="Lasker B.A."/>
            <person name="Bell M."/>
            <person name="Klenk H.P."/>
            <person name="Sproer C."/>
            <person name="Schumann C."/>
            <person name="Schumann P."/>
            <person name="Brown J.M."/>
        </authorList>
    </citation>
    <scope>NUCLEOTIDE SEQUENCE [LARGE SCALE GENOMIC DNA]</scope>
    <source>
        <strain evidence="1 2">W9851</strain>
    </source>
</reference>
<proteinExistence type="predicted"/>